<dbReference type="Proteomes" id="UP000663305">
    <property type="component" value="Chromosome"/>
</dbReference>
<accession>A0A897NJP9</accession>
<dbReference type="GeneID" id="68861781"/>
<dbReference type="AlphaFoldDB" id="A0A897NJP9"/>
<name>A0A897NJP9_9EURY</name>
<gene>
    <name evidence="1" type="ORF">HSBGL_2257</name>
</gene>
<evidence type="ECO:0000313" key="1">
    <source>
        <dbReference type="EMBL" id="QSG12664.1"/>
    </source>
</evidence>
<proteinExistence type="predicted"/>
<sequence>MGIFNKLGQEVEQFKQNVTAVAEEQADYRCLACDARFHTEYDECPECGAQEVTPQATTE</sequence>
<dbReference type="RefSeq" id="WP_229124555.1">
    <property type="nucleotide sequence ID" value="NZ_CP064789.1"/>
</dbReference>
<organism evidence="1 2">
    <name type="scientific">Halapricum desulfuricans</name>
    <dbReference type="NCBI Taxonomy" id="2841257"/>
    <lineage>
        <taxon>Archaea</taxon>
        <taxon>Methanobacteriati</taxon>
        <taxon>Methanobacteriota</taxon>
        <taxon>Stenosarchaea group</taxon>
        <taxon>Halobacteria</taxon>
        <taxon>Halobacteriales</taxon>
        <taxon>Haloarculaceae</taxon>
        <taxon>Halapricum</taxon>
    </lineage>
</organism>
<dbReference type="EMBL" id="CP064789">
    <property type="protein sequence ID" value="QSG12664.1"/>
    <property type="molecule type" value="Genomic_DNA"/>
</dbReference>
<evidence type="ECO:0000313" key="2">
    <source>
        <dbReference type="Proteomes" id="UP000663305"/>
    </source>
</evidence>
<protein>
    <submittedName>
        <fullName evidence="1">Zinc finger protein</fullName>
    </submittedName>
</protein>
<reference evidence="1" key="1">
    <citation type="submission" date="2020-11" db="EMBL/GenBank/DDBJ databases">
        <title>Carbohydrate-dependent, anaerobic sulfur respiration: A novel catabolism in halophilic archaea.</title>
        <authorList>
            <person name="Sorokin D.Y."/>
            <person name="Messina E."/>
            <person name="Smedile F."/>
            <person name="La Cono V."/>
            <person name="Hallsworth J.E."/>
            <person name="Yakimov M.M."/>
        </authorList>
    </citation>
    <scope>NUCLEOTIDE SEQUENCE</scope>
    <source>
        <strain evidence="1">HSR-Bgl</strain>
    </source>
</reference>